<protein>
    <submittedName>
        <fullName evidence="1">DUF4177 domain-containing protein</fullName>
    </submittedName>
</protein>
<keyword evidence="2" id="KW-1185">Reference proteome</keyword>
<name>A0ABX2IQH6_9RHOB</name>
<organism evidence="1 2">
    <name type="scientific">Parasulfitobacter algicola</name>
    <dbReference type="NCBI Taxonomy" id="2614809"/>
    <lineage>
        <taxon>Bacteria</taxon>
        <taxon>Pseudomonadati</taxon>
        <taxon>Pseudomonadota</taxon>
        <taxon>Alphaproteobacteria</taxon>
        <taxon>Rhodobacterales</taxon>
        <taxon>Roseobacteraceae</taxon>
        <taxon>Parasulfitobacter</taxon>
    </lineage>
</organism>
<dbReference type="Proteomes" id="UP000777935">
    <property type="component" value="Unassembled WGS sequence"/>
</dbReference>
<sequence>MPTYQYKVIPAPKKGERAKGVKGTEARFANALEVLMNTYGADGWEYLRTDTLPSEERSGIRGKSTVYQNVLVFRRQTGDGVSRLQPEVMAKPTPVVVRAKTTVQDDTQSNTSVAAE</sequence>
<dbReference type="EMBL" id="JABUFE010000005">
    <property type="protein sequence ID" value="NSX55141.1"/>
    <property type="molecule type" value="Genomic_DNA"/>
</dbReference>
<dbReference type="RefSeq" id="WP_174137883.1">
    <property type="nucleotide sequence ID" value="NZ_JABUFE010000005.1"/>
</dbReference>
<evidence type="ECO:0000313" key="1">
    <source>
        <dbReference type="EMBL" id="NSX55141.1"/>
    </source>
</evidence>
<comment type="caution">
    <text evidence="1">The sequence shown here is derived from an EMBL/GenBank/DDBJ whole genome shotgun (WGS) entry which is preliminary data.</text>
</comment>
<reference evidence="1 2" key="1">
    <citation type="submission" date="2020-06" db="EMBL/GenBank/DDBJ databases">
        <title>Sulfitobacter algicola sp. nov., isolated from green algae.</title>
        <authorList>
            <person name="Wang C."/>
        </authorList>
    </citation>
    <scope>NUCLEOTIDE SEQUENCE [LARGE SCALE GENOMIC DNA]</scope>
    <source>
        <strain evidence="1 2">1151</strain>
    </source>
</reference>
<accession>A0ABX2IQH6</accession>
<evidence type="ECO:0000313" key="2">
    <source>
        <dbReference type="Proteomes" id="UP000777935"/>
    </source>
</evidence>
<proteinExistence type="predicted"/>
<gene>
    <name evidence="1" type="ORF">HRQ87_10035</name>
</gene>